<feature type="region of interest" description="Disordered" evidence="3">
    <location>
        <begin position="1603"/>
        <end position="1626"/>
    </location>
</feature>
<dbReference type="OrthoDB" id="442328at2759"/>
<feature type="region of interest" description="Disordered" evidence="3">
    <location>
        <begin position="577"/>
        <end position="604"/>
    </location>
</feature>
<dbReference type="InterPro" id="IPR002885">
    <property type="entry name" value="PPR_rpt"/>
</dbReference>
<feature type="compositionally biased region" description="Low complexity" evidence="3">
    <location>
        <begin position="891"/>
        <end position="905"/>
    </location>
</feature>
<accession>A0A1Q9CP16</accession>
<evidence type="ECO:0000256" key="1">
    <source>
        <dbReference type="ARBA" id="ARBA00022737"/>
    </source>
</evidence>
<feature type="repeat" description="PPR" evidence="2">
    <location>
        <begin position="2263"/>
        <end position="2297"/>
    </location>
</feature>
<dbReference type="Pfam" id="PF01535">
    <property type="entry name" value="PPR"/>
    <property type="match status" value="2"/>
</dbReference>
<dbReference type="InterPro" id="IPR011990">
    <property type="entry name" value="TPR-like_helical_dom_sf"/>
</dbReference>
<feature type="compositionally biased region" description="Low complexity" evidence="3">
    <location>
        <begin position="917"/>
        <end position="933"/>
    </location>
</feature>
<feature type="repeat" description="PPR" evidence="2">
    <location>
        <begin position="2744"/>
        <end position="2778"/>
    </location>
</feature>
<feature type="region of interest" description="Disordered" evidence="3">
    <location>
        <begin position="880"/>
        <end position="933"/>
    </location>
</feature>
<reference evidence="4 5" key="1">
    <citation type="submission" date="2016-02" db="EMBL/GenBank/DDBJ databases">
        <title>Genome analysis of coral dinoflagellate symbionts highlights evolutionary adaptations to a symbiotic lifestyle.</title>
        <authorList>
            <person name="Aranda M."/>
            <person name="Li Y."/>
            <person name="Liew Y.J."/>
            <person name="Baumgarten S."/>
            <person name="Simakov O."/>
            <person name="Wilson M."/>
            <person name="Piel J."/>
            <person name="Ashoor H."/>
            <person name="Bougouffa S."/>
            <person name="Bajic V.B."/>
            <person name="Ryu T."/>
            <person name="Ravasi T."/>
            <person name="Bayer T."/>
            <person name="Micklem G."/>
            <person name="Kim H."/>
            <person name="Bhak J."/>
            <person name="Lajeunesse T.C."/>
            <person name="Voolstra C.R."/>
        </authorList>
    </citation>
    <scope>NUCLEOTIDE SEQUENCE [LARGE SCALE GENOMIC DNA]</scope>
    <source>
        <strain evidence="4 5">CCMP2467</strain>
    </source>
</reference>
<proteinExistence type="predicted"/>
<dbReference type="EMBL" id="LSRX01001025">
    <property type="protein sequence ID" value="OLP84656.1"/>
    <property type="molecule type" value="Genomic_DNA"/>
</dbReference>
<gene>
    <name evidence="4" type="ORF">AK812_SmicGene34431</name>
</gene>
<feature type="region of interest" description="Disordered" evidence="3">
    <location>
        <begin position="138"/>
        <end position="159"/>
    </location>
</feature>
<dbReference type="PANTHER" id="PTHR47447:SF17">
    <property type="entry name" value="OS12G0638900 PROTEIN"/>
    <property type="match status" value="1"/>
</dbReference>
<protein>
    <submittedName>
        <fullName evidence="4">Pentatricopeptide repeat-containing protein, chloroplastic</fullName>
    </submittedName>
</protein>
<dbReference type="Gene3D" id="1.25.40.10">
    <property type="entry name" value="Tetratricopeptide repeat domain"/>
    <property type="match status" value="5"/>
</dbReference>
<dbReference type="Pfam" id="PF13812">
    <property type="entry name" value="PPR_3"/>
    <property type="match status" value="1"/>
</dbReference>
<dbReference type="SUPFAM" id="SSF56219">
    <property type="entry name" value="DNase I-like"/>
    <property type="match status" value="1"/>
</dbReference>
<feature type="region of interest" description="Disordered" evidence="3">
    <location>
        <begin position="965"/>
        <end position="1141"/>
    </location>
</feature>
<feature type="compositionally biased region" description="Basic and acidic residues" evidence="3">
    <location>
        <begin position="1603"/>
        <end position="1612"/>
    </location>
</feature>
<dbReference type="Proteomes" id="UP000186817">
    <property type="component" value="Unassembled WGS sequence"/>
</dbReference>
<keyword evidence="5" id="KW-1185">Reference proteome</keyword>
<dbReference type="InterPro" id="IPR036691">
    <property type="entry name" value="Endo/exonu/phosph_ase_sf"/>
</dbReference>
<feature type="compositionally biased region" description="Low complexity" evidence="3">
    <location>
        <begin position="1259"/>
        <end position="1272"/>
    </location>
</feature>
<feature type="region of interest" description="Disordered" evidence="3">
    <location>
        <begin position="1711"/>
        <end position="1819"/>
    </location>
</feature>
<feature type="compositionally biased region" description="Basic and acidic residues" evidence="3">
    <location>
        <begin position="1205"/>
        <end position="1221"/>
    </location>
</feature>
<feature type="repeat" description="PPR" evidence="2">
    <location>
        <begin position="2163"/>
        <end position="2197"/>
    </location>
</feature>
<feature type="compositionally biased region" description="Polar residues" evidence="3">
    <location>
        <begin position="1716"/>
        <end position="1726"/>
    </location>
</feature>
<keyword evidence="1" id="KW-0677">Repeat</keyword>
<organism evidence="4 5">
    <name type="scientific">Symbiodinium microadriaticum</name>
    <name type="common">Dinoflagellate</name>
    <name type="synonym">Zooxanthella microadriatica</name>
    <dbReference type="NCBI Taxonomy" id="2951"/>
    <lineage>
        <taxon>Eukaryota</taxon>
        <taxon>Sar</taxon>
        <taxon>Alveolata</taxon>
        <taxon>Dinophyceae</taxon>
        <taxon>Suessiales</taxon>
        <taxon>Symbiodiniaceae</taxon>
        <taxon>Symbiodinium</taxon>
    </lineage>
</organism>
<evidence type="ECO:0000256" key="2">
    <source>
        <dbReference type="PROSITE-ProRule" id="PRU00708"/>
    </source>
</evidence>
<feature type="compositionally biased region" description="Polar residues" evidence="3">
    <location>
        <begin position="1036"/>
        <end position="1048"/>
    </location>
</feature>
<dbReference type="PANTHER" id="PTHR47447">
    <property type="entry name" value="OS03G0856100 PROTEIN"/>
    <property type="match status" value="1"/>
</dbReference>
<feature type="compositionally biased region" description="Basic and acidic residues" evidence="3">
    <location>
        <begin position="1745"/>
        <end position="1757"/>
    </location>
</feature>
<evidence type="ECO:0000313" key="5">
    <source>
        <dbReference type="Proteomes" id="UP000186817"/>
    </source>
</evidence>
<dbReference type="PROSITE" id="PS51375">
    <property type="entry name" value="PPR"/>
    <property type="match status" value="3"/>
</dbReference>
<feature type="compositionally biased region" description="Polar residues" evidence="3">
    <location>
        <begin position="1370"/>
        <end position="1383"/>
    </location>
</feature>
<feature type="region of interest" description="Disordered" evidence="3">
    <location>
        <begin position="1175"/>
        <end position="1427"/>
    </location>
</feature>
<feature type="compositionally biased region" description="Acidic residues" evidence="3">
    <location>
        <begin position="1799"/>
        <end position="1816"/>
    </location>
</feature>
<name>A0A1Q9CP16_SYMMI</name>
<evidence type="ECO:0000256" key="3">
    <source>
        <dbReference type="SAM" id="MobiDB-lite"/>
    </source>
</evidence>
<comment type="caution">
    <text evidence="4">The sequence shown here is derived from an EMBL/GenBank/DDBJ whole genome shotgun (WGS) entry which is preliminary data.</text>
</comment>
<evidence type="ECO:0000313" key="4">
    <source>
        <dbReference type="EMBL" id="OLP84656.1"/>
    </source>
</evidence>
<sequence length="2974" mass="325788">MRRQQSPDGKTEPAKGKSRLYSLVRSIQTGHVINTMWASEGTALCSVQMSLVKAFLIWPLKAVAPLSYMYWGEFATRYTTVIGGLRENYINGHLEDAADYQPVGGHDGEVYYQQQDVLKQLQEANKEVQLRLERLEKGGGAASTAGGSTAPPSEVGRQPALIIGGWDPEQEAQETKQAVEDILRSVQAPIHVDSLFVPGIRRGYAILPINENPGETVDMRRKRIQEVITKVRDANVVLGARPEGGQRKVWIAMSQPPERRRRSRMAAKVKRLFLSLGGQKDQLEVEYSSGSAWVRSGGNTVRVCSTTASRPPTAEEAGPGWVIAKALRKSTAEGEQPLESQFWGFSWNVGGLTASNALQVLENLRGKAYFDRIQLVMFQEIITNAGNKHAESDHWQIVYGKVEGEFRGEAIAHRSHHKHQQTTILPGAILTTICTATTRLRVLSGHIPHHATIPQTEDMLQQWGYALAKHKLVLGVDANETFRPPLHNTEGGYACTGRGDSILSWMASQDIRLPPQDLSTPTYHPYNLSHQPRRLDYVAVRGVTAGSGEVIACRDAAASDHDGVSIPLCIHKGARGRTSADCASKNTERGKSNLQNKQPPSPFTMHELAVTSHNWQHNKSTGPDGVSHEAYSPIWRGNSSKMDCPSTPPKRRYSTVTARGGEFTIQGEAVQCQHHGTTIPVLGSPLTFGDQTAAIVGEMARRARAAFGKHKRVLKARTSIKPRLVAYNTLVRNAALYAAESWPAHQQLLHAANSIQILHMRELLQMRRRPAEEWGEWHARTLRLARVHLHRERVERWSTHILGRIWRLWGHLARAEEEVTAMLRWKNLHFWRAQQQLPARQRVKHAGRFNPGGDVERALESIAGTNWGEVAQADNRHYATTCTPTRDNKHPPQQAAQVPPQQWAQPPVPQHTGATIQQAGASQAPPQGSSATAYHPAATAAVQEYMSRAWGDSIEWGGYDPNAAAAAADPWEESGTHQDNPSQQANWPQCSDSPSTTKLVTSLCRAPQWLPPPGGDTTYRLNCHSPQQGDKPPNPHSHSNRQQPTAPKQQRDKLMLESSLATNQNKRRGTCHPPAPPQQEQGDWGGHDPRAASSSQTPPHMQPPGGTSKRRTPAAPHRGQEQEETAAATPKRDAGRLYLPPGAKGLPGMTMREHYILATTGVVPQSYVERVLAPAAAEEEDEHERMQQQQQQQRETNHPSQGDAAPREPEQASESTKEEGRCQAQNLQQAGGSKEYTYYESPPTGGEQGPSRHLQATKGTATNSKESSSSTGKGRGRTKEHKQTQRGTPTTREHPNPGETPMLTRPSRAPAAQAHNKKPHSSKSSTRPGPIKLDKPTPGDTHNARTGVKAPTRGGRKPGPTEQRPAALANNKTLRSSSGNSRGPTRHHKQTQPGEHTHQSSETVGTSEGGGESNTEGEAPQPGDNTASRLEADSLALAVSHQIQLIHDAAGSLQGGPSATITAFCDVAASLLSMMYPTGIVPDTCKRGRKRGICNANYLVDALSSFTHHLHGGGRKLTREEWQQDLSYLIRVLEEGAVQLHEPMPAAVSVQQLQWGTRCLQRAIMLLTAALDSSLRGDGCWNTPKLWGELRDLTTPAAVLLEQREDSEDRQQRGASSGSAEGPRQVHPADVLQLAQGHEEGGPRTRTSSTAAQLLFEAAGEFRKLMPTLVDEQVPLAVQLLHAVEAKGKWPGAQVYTLLPKARKIRNKLRQAGEMQPTSGESTLPSQGDDPEHSPGEALLQQTEETYHDVTEHKQAETTEGEISQQSAALQGELPQPEEGADHSEAHRARMVCRGSAVPDEDTPPDWGDEQTDDDLPHDNNWPWGAWRLMRSLSGRSVQRVQPQGALAILRAALIWGLQESLSFLLGLEVFFYLYYLYKHASLQAPAVPPRMLPGKSLVEVCRAIASEVWDRAVVLLESATAEGVELNRILCSAAIKSCRQSTCWAWAWQLLGDAERGLNPDILTYNTAATSVTGRQWQIPMDMMSGLRESFLEADLITYSSAISACSKGGLWLRSVALLAALERGYLEADIVAWGSVVNACAPCSSWEPCLHLLLKLAGRGLVANSRLYVSAMSSLRRYWQQALQLLWIHEGPVLTLCNSFLASLEECGQWQRALQFLDVLRGKEPKPDVATYNTALSACAAASCWELALATLCGLEDVQPDAITYNAVITACANAGRWRGALALLVCMRGLKNRISFNTALHACAGSAAWQQSLALLANMGRARMAPDSFTHTAILSALGRAQRWHDAVIWFRNFGASWPSPEVYNAALDAYEKGGEWQGALCLLWEMLEAGFKADLVSYSTVSSACDKGSAWKSALQIFTELSPRLLRADLLIYSTTLGACDRVPKWRWGLQVFGDLQLDRLEADVICSAAAVGAAATGSKWPLALRLVAALSSRTPSSTFSKAVAACECSGQPPSVEVHVDRFRRCMACRVTKWRQVLLSKEIQEHGRWHLATCLVCEVASVTLNTIIVTALINSCARKSYWEWSACLLEGVRLWSLQADVVLHNAVLRSFCGKALWAQTMVDLELMGQRALLLDAYSASASMKACESGGWRVAAAQLQSFLQLQLEATAVNSNILVTAFEAVAKWQQPLSILGSMYFSSLQRTVVSVASAIAACGSANYWQQALALLDSSVRRGLEANLVACNAAASACEKPGQWRQAVGMLVGMHVSSVEEDCISCNAVISSLEKGGLWTQALGMLDSRFRRIKTSVVTYSAVISTFETAGRWREALHMLGLLTVEPNCYTYNSAISACEKACSWAHAVWLLREMRMRSLQLDLISYNAALSTCSVSSKWTLALSLMSEMSGYSLQMNVITYEAALAGLERGSCSLSTDVLRRVLQATQDIQACGRLLEPSGSQGRITPHLSPRASMASMQDLQEALRPKRNESNVEELLREWDTLKGVNSQSQNMAPAVLTSEKERMAFERAMDDAEMMALKHAEISGCNPWAAMAMTLPRRGWQVLALVVIALVVL</sequence>
<feature type="compositionally biased region" description="Polar residues" evidence="3">
    <location>
        <begin position="977"/>
        <end position="1000"/>
    </location>
</feature>
<dbReference type="Gene3D" id="3.60.10.10">
    <property type="entry name" value="Endonuclease/exonuclease/phosphatase"/>
    <property type="match status" value="1"/>
</dbReference>